<evidence type="ECO:0000313" key="2">
    <source>
        <dbReference type="Proteomes" id="UP000494256"/>
    </source>
</evidence>
<dbReference type="AlphaFoldDB" id="A0A8S1A7K8"/>
<dbReference type="Proteomes" id="UP000494256">
    <property type="component" value="Unassembled WGS sequence"/>
</dbReference>
<reference evidence="1 2" key="1">
    <citation type="submission" date="2020-04" db="EMBL/GenBank/DDBJ databases">
        <authorList>
            <person name="Wallbank WR R."/>
            <person name="Pardo Diaz C."/>
            <person name="Kozak K."/>
            <person name="Martin S."/>
            <person name="Jiggins C."/>
            <person name="Moest M."/>
            <person name="Warren A I."/>
            <person name="Byers J.R.P. K."/>
            <person name="Montejo-Kovacevich G."/>
            <person name="Yen C E."/>
        </authorList>
    </citation>
    <scope>NUCLEOTIDE SEQUENCE [LARGE SCALE GENOMIC DNA]</scope>
</reference>
<sequence length="84" mass="9580">MDRISSAATVPISGGEFRAGLLLPLEEEIFRRGVESFLAIFGIRLMHPGHCHFKKKSESLEISGIDKQRKWYDLLHLMQLINCP</sequence>
<gene>
    <name evidence="1" type="ORF">APLA_LOCUS9084</name>
</gene>
<dbReference type="OrthoDB" id="7489763at2759"/>
<organism evidence="1 2">
    <name type="scientific">Arctia plantaginis</name>
    <name type="common">Wood tiger moth</name>
    <name type="synonym">Phalaena plantaginis</name>
    <dbReference type="NCBI Taxonomy" id="874455"/>
    <lineage>
        <taxon>Eukaryota</taxon>
        <taxon>Metazoa</taxon>
        <taxon>Ecdysozoa</taxon>
        <taxon>Arthropoda</taxon>
        <taxon>Hexapoda</taxon>
        <taxon>Insecta</taxon>
        <taxon>Pterygota</taxon>
        <taxon>Neoptera</taxon>
        <taxon>Endopterygota</taxon>
        <taxon>Lepidoptera</taxon>
        <taxon>Glossata</taxon>
        <taxon>Ditrysia</taxon>
        <taxon>Noctuoidea</taxon>
        <taxon>Erebidae</taxon>
        <taxon>Arctiinae</taxon>
        <taxon>Arctia</taxon>
    </lineage>
</organism>
<name>A0A8S1A7K8_ARCPL</name>
<comment type="caution">
    <text evidence="1">The sequence shown here is derived from an EMBL/GenBank/DDBJ whole genome shotgun (WGS) entry which is preliminary data.</text>
</comment>
<dbReference type="EMBL" id="CADEBD010000309">
    <property type="protein sequence ID" value="CAB3240513.1"/>
    <property type="molecule type" value="Genomic_DNA"/>
</dbReference>
<evidence type="ECO:0000313" key="1">
    <source>
        <dbReference type="EMBL" id="CAB3240513.1"/>
    </source>
</evidence>
<accession>A0A8S1A7K8</accession>
<protein>
    <submittedName>
        <fullName evidence="1">Uncharacterized protein</fullName>
    </submittedName>
</protein>
<proteinExistence type="predicted"/>